<dbReference type="SUPFAM" id="SSF56112">
    <property type="entry name" value="Protein kinase-like (PK-like)"/>
    <property type="match status" value="1"/>
</dbReference>
<dbReference type="RefSeq" id="XP_026288834.1">
    <property type="nucleotide sequence ID" value="XM_026433049.2"/>
</dbReference>
<dbReference type="GeneID" id="113213843"/>
<dbReference type="Proteomes" id="UP000504606">
    <property type="component" value="Unplaced"/>
</dbReference>
<dbReference type="AlphaFoldDB" id="A0A6J1T5H1"/>
<dbReference type="SMART" id="SM00587">
    <property type="entry name" value="CHK"/>
    <property type="match status" value="1"/>
</dbReference>
<name>A0A6J1T5H1_FRAOC</name>
<accession>A0A6J1T5H1</accession>
<evidence type="ECO:0000313" key="2">
    <source>
        <dbReference type="Proteomes" id="UP000504606"/>
    </source>
</evidence>
<evidence type="ECO:0000313" key="3">
    <source>
        <dbReference type="RefSeq" id="XP_026288834.1"/>
    </source>
</evidence>
<sequence length="441" mass="49549">MSLSATLVRSPSLLQQHELETAVCRALCCDLAALENLDLGAEKSGAASEGYLSQCGSMTVKAVVKGRPHTLHLFVKRENTKEVVEGLEAFQREGLFYESVLPHLDKAWNNVKAAESDEHAASRVGAAAFLGTDSVVVMEDLTRRGYKAISDWQWNDIPYQTVQQTLRALARLHASSLVAERVCGVDLAAEVPELMEENFLTRRPGIVGRRIFDVASDLVAQYILPRIFSRLKVPQTAFELRRLQDLTRDIWTEMDLPKLREREAVRAISNGDVWPNNVLVRHDSQGQVAHAIVVDFQMVHLGPPALDVAMFLRTSMRRAHRQRNEESLVREYHDDLVRFCQQRGLDLSKDFGWEDFKASLARVEPVARGIACAYNPMIRGNEAEMEETFKESAARSAMLLESAARADMILRWMESDEAYLELMIEIVEDVLGLPASASTKQ</sequence>
<dbReference type="InterPro" id="IPR015897">
    <property type="entry name" value="CHK_kinase-like"/>
</dbReference>
<evidence type="ECO:0000259" key="1">
    <source>
        <dbReference type="SMART" id="SM00587"/>
    </source>
</evidence>
<dbReference type="PANTHER" id="PTHR11012">
    <property type="entry name" value="PROTEIN KINASE-LIKE DOMAIN-CONTAINING"/>
    <property type="match status" value="1"/>
</dbReference>
<dbReference type="PANTHER" id="PTHR11012:SF8">
    <property type="entry name" value="JUVENILE HORMONE-INDUCIBLE PROTEIN 26"/>
    <property type="match status" value="1"/>
</dbReference>
<feature type="domain" description="CHK kinase-like" evidence="1">
    <location>
        <begin position="136"/>
        <end position="342"/>
    </location>
</feature>
<dbReference type="KEGG" id="foc:113213843"/>
<dbReference type="InterPro" id="IPR004119">
    <property type="entry name" value="EcKL"/>
</dbReference>
<protein>
    <submittedName>
        <fullName evidence="3">Uncharacterized protein LOC113213843</fullName>
    </submittedName>
</protein>
<dbReference type="InterPro" id="IPR011009">
    <property type="entry name" value="Kinase-like_dom_sf"/>
</dbReference>
<proteinExistence type="predicted"/>
<dbReference type="OrthoDB" id="190089at2759"/>
<dbReference type="Gene3D" id="3.90.1200.10">
    <property type="match status" value="1"/>
</dbReference>
<reference evidence="3" key="1">
    <citation type="submission" date="2025-08" db="UniProtKB">
        <authorList>
            <consortium name="RefSeq"/>
        </authorList>
    </citation>
    <scope>IDENTIFICATION</scope>
    <source>
        <tissue evidence="3">Whole organism</tissue>
    </source>
</reference>
<keyword evidence="2" id="KW-1185">Reference proteome</keyword>
<dbReference type="Pfam" id="PF02958">
    <property type="entry name" value="EcKL"/>
    <property type="match status" value="1"/>
</dbReference>
<organism evidence="2 3">
    <name type="scientific">Frankliniella occidentalis</name>
    <name type="common">Western flower thrips</name>
    <name type="synonym">Euthrips occidentalis</name>
    <dbReference type="NCBI Taxonomy" id="133901"/>
    <lineage>
        <taxon>Eukaryota</taxon>
        <taxon>Metazoa</taxon>
        <taxon>Ecdysozoa</taxon>
        <taxon>Arthropoda</taxon>
        <taxon>Hexapoda</taxon>
        <taxon>Insecta</taxon>
        <taxon>Pterygota</taxon>
        <taxon>Neoptera</taxon>
        <taxon>Paraneoptera</taxon>
        <taxon>Thysanoptera</taxon>
        <taxon>Terebrantia</taxon>
        <taxon>Thripoidea</taxon>
        <taxon>Thripidae</taxon>
        <taxon>Frankliniella</taxon>
    </lineage>
</organism>
<gene>
    <name evidence="3" type="primary">LOC113213843</name>
</gene>